<dbReference type="AlphaFoldDB" id="A0A833R4X8"/>
<feature type="compositionally biased region" description="Polar residues" evidence="1">
    <location>
        <begin position="267"/>
        <end position="276"/>
    </location>
</feature>
<evidence type="ECO:0000313" key="4">
    <source>
        <dbReference type="EMBL" id="KAF3330006.1"/>
    </source>
</evidence>
<comment type="caution">
    <text evidence="4">The sequence shown here is derived from an EMBL/GenBank/DDBJ whole genome shotgun (WGS) entry which is preliminary data.</text>
</comment>
<dbReference type="Proteomes" id="UP000623129">
    <property type="component" value="Unassembled WGS sequence"/>
</dbReference>
<proteinExistence type="predicted"/>
<dbReference type="InterPro" id="IPR044257">
    <property type="entry name" value="TRM32-like"/>
</dbReference>
<feature type="region of interest" description="Disordered" evidence="1">
    <location>
        <begin position="240"/>
        <end position="278"/>
    </location>
</feature>
<name>A0A833R4X8_9POAL</name>
<sequence length="676" mass="76445">MAQNSGSKRSKFGLERHHPGCIESLLHFAIFQGSWQQRLHLKKMIAYKRHTDTSRPPRIKVPKVQHCVVKEGSNLQVGECKLGSPGKSPTKSPTKSPRKDLFKPLKFKKKSSEKSHRRCITSLPHPLASRLARTVSMHHLKSCNYVLPNESSDDQETTNDRDVSHCSGSPSTSKFLQNEPQKTCQQCGSVSRLNSVDQIHHSKDLLDFLQFFNENKNLLMNLARNPQILLAKEPLEKQASSNEGIELNKSQTFPRPGQPKNKEPHVPSTTPNNSKSIRSDVKKAIKENKKEVIHIANDGFLHRVPYGQKDHEGHKRNYRKEGVETQMRRSTSLSESLEKYSNLFESISKEEPKLTDSRAGSLQKRSSDLVFKRIHSSPEIKPYAAFVPPFSVTASFIDAPDIKSVHSCPEAESEPLENALGINEEEVEQLDLQLCTNRVKKLDPESHDHECIQPNMEANRNYNSPLSDDTTGISPKQSASDSSLKSDNMDSNESKLQEDETKVHVNDLYNIGVDESDAAYFLYMKDILAKSGLMGSEWYSSEQPVIDPAFLELEPDSGPDQVLLFDLLNEALLDAYESSLLSGTWVPRCGFVTRQLHLGERMIEEVWARLKRQLNSFVEVAIEDVVAADFLKNRDGWMDLNYDSELVGLDLEDWIVEDLIDEIVLEIGESQIYPSF</sequence>
<dbReference type="PANTHER" id="PTHR47071">
    <property type="entry name" value="PROTEIN TRM32"/>
    <property type="match status" value="1"/>
</dbReference>
<dbReference type="Pfam" id="PF14309">
    <property type="entry name" value="DUF4378"/>
    <property type="match status" value="1"/>
</dbReference>
<evidence type="ECO:0000259" key="3">
    <source>
        <dbReference type="Pfam" id="PF14309"/>
    </source>
</evidence>
<organism evidence="4 5">
    <name type="scientific">Carex littledalei</name>
    <dbReference type="NCBI Taxonomy" id="544730"/>
    <lineage>
        <taxon>Eukaryota</taxon>
        <taxon>Viridiplantae</taxon>
        <taxon>Streptophyta</taxon>
        <taxon>Embryophyta</taxon>
        <taxon>Tracheophyta</taxon>
        <taxon>Spermatophyta</taxon>
        <taxon>Magnoliopsida</taxon>
        <taxon>Liliopsida</taxon>
        <taxon>Poales</taxon>
        <taxon>Cyperaceae</taxon>
        <taxon>Cyperoideae</taxon>
        <taxon>Cariceae</taxon>
        <taxon>Carex</taxon>
        <taxon>Carex subgen. Euthyceras</taxon>
    </lineage>
</organism>
<evidence type="ECO:0000259" key="2">
    <source>
        <dbReference type="Pfam" id="PF12552"/>
    </source>
</evidence>
<feature type="domain" description="DUF4378" evidence="3">
    <location>
        <begin position="521"/>
        <end position="662"/>
    </location>
</feature>
<protein>
    <submittedName>
        <fullName evidence="4">Protein TRM32</fullName>
    </submittedName>
</protein>
<feature type="compositionally biased region" description="Polar residues" evidence="1">
    <location>
        <begin position="456"/>
        <end position="491"/>
    </location>
</feature>
<evidence type="ECO:0000313" key="5">
    <source>
        <dbReference type="Proteomes" id="UP000623129"/>
    </source>
</evidence>
<feature type="region of interest" description="Disordered" evidence="1">
    <location>
        <begin position="445"/>
        <end position="499"/>
    </location>
</feature>
<dbReference type="PANTHER" id="PTHR47071:SF9">
    <property type="entry name" value="TRM32-LIKE PROTEIN (DUF3741)"/>
    <property type="match status" value="1"/>
</dbReference>
<dbReference type="InterPro" id="IPR025486">
    <property type="entry name" value="DUF4378"/>
</dbReference>
<keyword evidence="5" id="KW-1185">Reference proteome</keyword>
<feature type="region of interest" description="Disordered" evidence="1">
    <location>
        <begin position="148"/>
        <end position="180"/>
    </location>
</feature>
<dbReference type="InterPro" id="IPR022212">
    <property type="entry name" value="DUF3741"/>
</dbReference>
<feature type="domain" description="DUF3741" evidence="2">
    <location>
        <begin position="192"/>
        <end position="222"/>
    </location>
</feature>
<gene>
    <name evidence="4" type="ORF">FCM35_KLT05337</name>
</gene>
<feature type="region of interest" description="Disordered" evidence="1">
    <location>
        <begin position="78"/>
        <end position="120"/>
    </location>
</feature>
<feature type="compositionally biased region" description="Polar residues" evidence="1">
    <location>
        <begin position="166"/>
        <end position="180"/>
    </location>
</feature>
<dbReference type="Pfam" id="PF12552">
    <property type="entry name" value="DUF3741"/>
    <property type="match status" value="1"/>
</dbReference>
<feature type="compositionally biased region" description="Basic residues" evidence="1">
    <location>
        <begin position="105"/>
        <end position="119"/>
    </location>
</feature>
<accession>A0A833R4X8</accession>
<evidence type="ECO:0000256" key="1">
    <source>
        <dbReference type="SAM" id="MobiDB-lite"/>
    </source>
</evidence>
<dbReference type="EMBL" id="SWLB01000014">
    <property type="protein sequence ID" value="KAF3330006.1"/>
    <property type="molecule type" value="Genomic_DNA"/>
</dbReference>
<reference evidence="4" key="1">
    <citation type="submission" date="2020-01" db="EMBL/GenBank/DDBJ databases">
        <title>Genome sequence of Kobresia littledalei, the first chromosome-level genome in the family Cyperaceae.</title>
        <authorList>
            <person name="Qu G."/>
        </authorList>
    </citation>
    <scope>NUCLEOTIDE SEQUENCE</scope>
    <source>
        <strain evidence="4">C.B.Clarke</strain>
        <tissue evidence="4">Leaf</tissue>
    </source>
</reference>
<dbReference type="OrthoDB" id="758104at2759"/>
<feature type="compositionally biased region" description="Polar residues" evidence="1">
    <location>
        <begin position="240"/>
        <end position="253"/>
    </location>
</feature>